<dbReference type="PANTHER" id="PTHR22876:SF5">
    <property type="entry name" value="CHROMOSOME 9 OPEN READING FRAME 85"/>
    <property type="match status" value="1"/>
</dbReference>
<name>A0A8K0H338_9ROSA</name>
<evidence type="ECO:0000313" key="3">
    <source>
        <dbReference type="Proteomes" id="UP000796880"/>
    </source>
</evidence>
<dbReference type="Pfam" id="PF10217">
    <property type="entry name" value="DUF2039"/>
    <property type="match status" value="1"/>
</dbReference>
<dbReference type="EMBL" id="VOIH02000006">
    <property type="protein sequence ID" value="KAF3444901.1"/>
    <property type="molecule type" value="Genomic_DNA"/>
</dbReference>
<organism evidence="2 3">
    <name type="scientific">Rhamnella rubrinervis</name>
    <dbReference type="NCBI Taxonomy" id="2594499"/>
    <lineage>
        <taxon>Eukaryota</taxon>
        <taxon>Viridiplantae</taxon>
        <taxon>Streptophyta</taxon>
        <taxon>Embryophyta</taxon>
        <taxon>Tracheophyta</taxon>
        <taxon>Spermatophyta</taxon>
        <taxon>Magnoliopsida</taxon>
        <taxon>eudicotyledons</taxon>
        <taxon>Gunneridae</taxon>
        <taxon>Pentapetalae</taxon>
        <taxon>rosids</taxon>
        <taxon>fabids</taxon>
        <taxon>Rosales</taxon>
        <taxon>Rhamnaceae</taxon>
        <taxon>rhamnoid group</taxon>
        <taxon>Rhamneae</taxon>
        <taxon>Rhamnella</taxon>
    </lineage>
</organism>
<evidence type="ECO:0000256" key="1">
    <source>
        <dbReference type="SAM" id="MobiDB-lite"/>
    </source>
</evidence>
<feature type="region of interest" description="Disordered" evidence="1">
    <location>
        <begin position="133"/>
        <end position="154"/>
    </location>
</feature>
<accession>A0A8K0H338</accession>
<dbReference type="PANTHER" id="PTHR22876">
    <property type="entry name" value="ZGC:101016"/>
    <property type="match status" value="1"/>
</dbReference>
<keyword evidence="3" id="KW-1185">Reference proteome</keyword>
<reference evidence="2" key="1">
    <citation type="submission" date="2020-03" db="EMBL/GenBank/DDBJ databases">
        <title>A high-quality chromosome-level genome assembly of a woody plant with both climbing and erect habits, Rhamnella rubrinervis.</title>
        <authorList>
            <person name="Lu Z."/>
            <person name="Yang Y."/>
            <person name="Zhu X."/>
            <person name="Sun Y."/>
        </authorList>
    </citation>
    <scope>NUCLEOTIDE SEQUENCE</scope>
    <source>
        <strain evidence="2">BYM</strain>
        <tissue evidence="2">Leaf</tissue>
    </source>
</reference>
<dbReference type="OrthoDB" id="250548at2759"/>
<sequence>MSNRHGPPKHQNKFAWKPNAGVKINETEVGGKLRPLSEITGVCPRCKEQIDWKRRYGKYKSLTEPAKCQRCSKRAVRQAYHNLCGGCAKEQKVCAKCCTRVDRVVGRDSSEVEAEQKMLEEAINNARERDRRTLLRTMNKGKSSSSDKTLSKKENKVGELFPSATLEEYGGLRRDDTENDDEEEEEEDQILWLLISYQFSVRTFAMNDSGIFIGLALPSSPRIGKPSRLDSGQVFNLALPDLEAMEDRSSHLVIVLLSYHVRANPTSSTSTRGYPDRPSRPIVQTPLWLARL</sequence>
<gene>
    <name evidence="2" type="ORF">FNV43_RR14594</name>
</gene>
<proteinExistence type="predicted"/>
<protein>
    <submittedName>
        <fullName evidence="2">Uncharacterized protein</fullName>
    </submittedName>
</protein>
<comment type="caution">
    <text evidence="2">The sequence shown here is derived from an EMBL/GenBank/DDBJ whole genome shotgun (WGS) entry which is preliminary data.</text>
</comment>
<dbReference type="Proteomes" id="UP000796880">
    <property type="component" value="Unassembled WGS sequence"/>
</dbReference>
<evidence type="ECO:0000313" key="2">
    <source>
        <dbReference type="EMBL" id="KAF3444901.1"/>
    </source>
</evidence>
<dbReference type="InterPro" id="IPR019351">
    <property type="entry name" value="DUF2039"/>
</dbReference>
<dbReference type="AlphaFoldDB" id="A0A8K0H338"/>